<dbReference type="PANTHER" id="PTHR31232">
    <property type="match status" value="1"/>
</dbReference>
<proteinExistence type="inferred from homology"/>
<keyword evidence="5" id="KW-0732">Signal</keyword>
<evidence type="ECO:0000256" key="5">
    <source>
        <dbReference type="ARBA" id="ARBA00022729"/>
    </source>
</evidence>
<protein>
    <recommendedName>
        <fullName evidence="8">S-protein homolog</fullName>
    </recommendedName>
</protein>
<keyword evidence="4" id="KW-0964">Secreted</keyword>
<evidence type="ECO:0000313" key="7">
    <source>
        <dbReference type="Proteomes" id="UP001358586"/>
    </source>
</evidence>
<comment type="similarity">
    <text evidence="2">Belongs to the plant self-incompatibility (S1) protein family.</text>
</comment>
<accession>A0ABR0P536</accession>
<dbReference type="InterPro" id="IPR010264">
    <property type="entry name" value="Self-incomp_S1"/>
</dbReference>
<evidence type="ECO:0000256" key="2">
    <source>
        <dbReference type="ARBA" id="ARBA00005581"/>
    </source>
</evidence>
<gene>
    <name evidence="6" type="ORF">PVK06_028892</name>
</gene>
<evidence type="ECO:0000313" key="6">
    <source>
        <dbReference type="EMBL" id="KAK5813442.1"/>
    </source>
</evidence>
<keyword evidence="7" id="KW-1185">Reference proteome</keyword>
<reference evidence="6 7" key="1">
    <citation type="submission" date="2023-03" db="EMBL/GenBank/DDBJ databases">
        <title>WGS of Gossypium arboreum.</title>
        <authorList>
            <person name="Yu D."/>
        </authorList>
    </citation>
    <scope>NUCLEOTIDE SEQUENCE [LARGE SCALE GENOMIC DNA]</scope>
    <source>
        <tissue evidence="6">Leaf</tissue>
    </source>
</reference>
<evidence type="ECO:0000256" key="1">
    <source>
        <dbReference type="ARBA" id="ARBA00004613"/>
    </source>
</evidence>
<sequence length="322" mass="36736">MLGKLMEFSGGSKSRIRRRSDYSEANLVNTEMVPRIKLQMVNSQLVAYRLEKQDLTGNASCSLCGERQETIVHTLRECPIAIAAGLDLCLGTYGVVNSGLHAWLVENLNNNLRIDTKIVDWKTIFGVTCWLEFRVVVNQALWMANNIHNSIPSDGSSSSTAVIQVKWELPPLGWVKLNINGVVQPLEGWASIGLTVTANGGRATECERRRWHIYTVNGLSKDQTLLVHCKSKDDDLGIHNLTIGSEFTWKFRPRFFGGTLFWCYMAYDNLHASFKAFWDNQAFYNWCDWGTCFWIAKDDGIYIKNIPKSRDDYYCNWEQGRL</sequence>
<evidence type="ECO:0000256" key="3">
    <source>
        <dbReference type="ARBA" id="ARBA00022471"/>
    </source>
</evidence>
<dbReference type="PANTHER" id="PTHR31232:SF60">
    <property type="entry name" value="S-PROTEIN HOMOLOG"/>
    <property type="match status" value="1"/>
</dbReference>
<name>A0ABR0P536_GOSAR</name>
<comment type="caution">
    <text evidence="6">The sequence shown here is derived from an EMBL/GenBank/DDBJ whole genome shotgun (WGS) entry which is preliminary data.</text>
</comment>
<evidence type="ECO:0000256" key="4">
    <source>
        <dbReference type="ARBA" id="ARBA00022525"/>
    </source>
</evidence>
<keyword evidence="3" id="KW-0713">Self-incompatibility</keyword>
<comment type="subcellular location">
    <subcellularLocation>
        <location evidence="1">Secreted</location>
    </subcellularLocation>
</comment>
<dbReference type="Proteomes" id="UP001358586">
    <property type="component" value="Chromosome 8"/>
</dbReference>
<dbReference type="EMBL" id="JARKNE010000008">
    <property type="protein sequence ID" value="KAK5813442.1"/>
    <property type="molecule type" value="Genomic_DNA"/>
</dbReference>
<organism evidence="6 7">
    <name type="scientific">Gossypium arboreum</name>
    <name type="common">Tree cotton</name>
    <name type="synonym">Gossypium nanking</name>
    <dbReference type="NCBI Taxonomy" id="29729"/>
    <lineage>
        <taxon>Eukaryota</taxon>
        <taxon>Viridiplantae</taxon>
        <taxon>Streptophyta</taxon>
        <taxon>Embryophyta</taxon>
        <taxon>Tracheophyta</taxon>
        <taxon>Spermatophyta</taxon>
        <taxon>Magnoliopsida</taxon>
        <taxon>eudicotyledons</taxon>
        <taxon>Gunneridae</taxon>
        <taxon>Pentapetalae</taxon>
        <taxon>rosids</taxon>
        <taxon>malvids</taxon>
        <taxon>Malvales</taxon>
        <taxon>Malvaceae</taxon>
        <taxon>Malvoideae</taxon>
        <taxon>Gossypium</taxon>
    </lineage>
</organism>
<evidence type="ECO:0008006" key="8">
    <source>
        <dbReference type="Google" id="ProtNLM"/>
    </source>
</evidence>
<dbReference type="Pfam" id="PF05938">
    <property type="entry name" value="Self-incomp_S1"/>
    <property type="match status" value="1"/>
</dbReference>